<evidence type="ECO:0000313" key="3">
    <source>
        <dbReference type="Proteomes" id="UP000295765"/>
    </source>
</evidence>
<organism evidence="2 3">
    <name type="scientific">Plasticicumulans lactativorans</name>
    <dbReference type="NCBI Taxonomy" id="1133106"/>
    <lineage>
        <taxon>Bacteria</taxon>
        <taxon>Pseudomonadati</taxon>
        <taxon>Pseudomonadota</taxon>
        <taxon>Gammaproteobacteria</taxon>
        <taxon>Candidatus Competibacteraceae</taxon>
        <taxon>Plasticicumulans</taxon>
    </lineage>
</organism>
<dbReference type="Proteomes" id="UP000295765">
    <property type="component" value="Unassembled WGS sequence"/>
</dbReference>
<dbReference type="PANTHER" id="PTHR46211">
    <property type="entry name" value="GLYCEROPHOSPHORYL DIESTER PHOSPHODIESTERASE"/>
    <property type="match status" value="1"/>
</dbReference>
<protein>
    <submittedName>
        <fullName evidence="2">Glycerophosphoryl diester phosphodiesterase</fullName>
    </submittedName>
</protein>
<dbReference type="InterPro" id="IPR030395">
    <property type="entry name" value="GP_PDE_dom"/>
</dbReference>
<dbReference type="SUPFAM" id="SSF51695">
    <property type="entry name" value="PLC-like phosphodiesterases"/>
    <property type="match status" value="1"/>
</dbReference>
<dbReference type="Pfam" id="PF03009">
    <property type="entry name" value="GDPD"/>
    <property type="match status" value="1"/>
</dbReference>
<dbReference type="GO" id="GO:0006629">
    <property type="term" value="P:lipid metabolic process"/>
    <property type="evidence" value="ECO:0007669"/>
    <property type="project" value="InterPro"/>
</dbReference>
<dbReference type="OrthoDB" id="9795622at2"/>
<gene>
    <name evidence="2" type="ORF">EV699_114109</name>
</gene>
<dbReference type="GO" id="GO:0008081">
    <property type="term" value="F:phosphoric diester hydrolase activity"/>
    <property type="evidence" value="ECO:0007669"/>
    <property type="project" value="InterPro"/>
</dbReference>
<dbReference type="EMBL" id="SLWY01000014">
    <property type="protein sequence ID" value="TCO80464.1"/>
    <property type="molecule type" value="Genomic_DNA"/>
</dbReference>
<accession>A0A4R2L1Y2</accession>
<reference evidence="2 3" key="1">
    <citation type="submission" date="2019-03" db="EMBL/GenBank/DDBJ databases">
        <title>Genomic Encyclopedia of Type Strains, Phase IV (KMG-IV): sequencing the most valuable type-strain genomes for metagenomic binning, comparative biology and taxonomic classification.</title>
        <authorList>
            <person name="Goeker M."/>
        </authorList>
    </citation>
    <scope>NUCLEOTIDE SEQUENCE [LARGE SCALE GENOMIC DNA]</scope>
    <source>
        <strain evidence="2 3">DSM 25287</strain>
    </source>
</reference>
<dbReference type="PANTHER" id="PTHR46211:SF1">
    <property type="entry name" value="GLYCEROPHOSPHODIESTER PHOSPHODIESTERASE, CYTOPLASMIC"/>
    <property type="match status" value="1"/>
</dbReference>
<sequence>MTQPWPYPRVFAHRGGGAFAPENTLAAMREGADRGFRGVEFDVKLSADGEPFLLHDDTLERTTSGNGPAVSRTWAELARLDAGSWHSPRFAGEPLVRLEAIARALRARAIAANVEIKPCPGRDAETGAAVARACAALWHGAPEPPLLSSFSVEALHAARAAAPQLPLGILFEPGEIPPDWPHLLATLGAQALHAWFEDLTPTCVEAAHHAGLRVFAYTVNTAADADRLLQMGVDSLCTDRLDLIGPGGTPPPGL</sequence>
<proteinExistence type="predicted"/>
<name>A0A4R2L1Y2_9GAMM</name>
<dbReference type="AlphaFoldDB" id="A0A4R2L1Y2"/>
<dbReference type="Gene3D" id="3.20.20.190">
    <property type="entry name" value="Phosphatidylinositol (PI) phosphodiesterase"/>
    <property type="match status" value="1"/>
</dbReference>
<evidence type="ECO:0000313" key="2">
    <source>
        <dbReference type="EMBL" id="TCO80464.1"/>
    </source>
</evidence>
<evidence type="ECO:0000259" key="1">
    <source>
        <dbReference type="PROSITE" id="PS51704"/>
    </source>
</evidence>
<dbReference type="InterPro" id="IPR017946">
    <property type="entry name" value="PLC-like_Pdiesterase_TIM-brl"/>
</dbReference>
<keyword evidence="3" id="KW-1185">Reference proteome</keyword>
<dbReference type="RefSeq" id="WP_132543596.1">
    <property type="nucleotide sequence ID" value="NZ_SLWY01000014.1"/>
</dbReference>
<dbReference type="PROSITE" id="PS50007">
    <property type="entry name" value="PIPLC_X_DOMAIN"/>
    <property type="match status" value="1"/>
</dbReference>
<comment type="caution">
    <text evidence="2">The sequence shown here is derived from an EMBL/GenBank/DDBJ whole genome shotgun (WGS) entry which is preliminary data.</text>
</comment>
<dbReference type="PROSITE" id="PS51704">
    <property type="entry name" value="GP_PDE"/>
    <property type="match status" value="1"/>
</dbReference>
<dbReference type="NCBIfam" id="NF006989">
    <property type="entry name" value="PRK09454.1"/>
    <property type="match status" value="1"/>
</dbReference>
<feature type="domain" description="GP-PDE" evidence="1">
    <location>
        <begin position="8"/>
        <end position="248"/>
    </location>
</feature>